<evidence type="ECO:0000313" key="5">
    <source>
        <dbReference type="Proteomes" id="UP000730739"/>
    </source>
</evidence>
<dbReference type="Pfam" id="PF02342">
    <property type="entry name" value="TerD"/>
    <property type="match status" value="1"/>
</dbReference>
<sequence>MTALTMGGNAPLPGDDFVVSVRWKLKSPAIEEIDVSAFVLTASGKVASDDDMIFYGQRADKTGAVRMTETNRSALGGTNEASFEFDLRRLPSAAEKIAITGTINDAQTKRVSFTDVASLVVSVMRAGGTAVTFDVPVTGMTEAALILGELYKRNGQWKFRAVGQGYNGGLKPLAEGFGVKIDDAPPPSNTSTPTPPPVPPAPPPPSAAPVSLSKVTLTKAQPKISLAKKGTSFGEIKINLNWNKRTKSGGGVLGGLFGGGSKGVDLDLGCLFELKDGSKGVVQALGNVFGNFDHAPFIRLLSDDRTGASTDGEWMRINGSRWNDIRRIMIYTFIYDGVANWTETDGVVTVYVPDNAPIEVKLDEGDPSRRNCAIVLLENVSGEISVKREVQYFTDTQKLDRHYDWGLRWVSGTK</sequence>
<dbReference type="Gene3D" id="2.60.60.30">
    <property type="entry name" value="sav2460 like domains"/>
    <property type="match status" value="2"/>
</dbReference>
<feature type="region of interest" description="Disordered" evidence="2">
    <location>
        <begin position="177"/>
        <end position="210"/>
    </location>
</feature>
<proteinExistence type="predicted"/>
<dbReference type="PANTHER" id="PTHR32097">
    <property type="entry name" value="CAMP-BINDING PROTEIN 1-RELATED"/>
    <property type="match status" value="1"/>
</dbReference>
<keyword evidence="5" id="KW-1185">Reference proteome</keyword>
<gene>
    <name evidence="4" type="ORF">J2Z31_001824</name>
</gene>
<feature type="compositionally biased region" description="Pro residues" evidence="2">
    <location>
        <begin position="184"/>
        <end position="207"/>
    </location>
</feature>
<evidence type="ECO:0000256" key="2">
    <source>
        <dbReference type="SAM" id="MobiDB-lite"/>
    </source>
</evidence>
<feature type="domain" description="TerD" evidence="3">
    <location>
        <begin position="6"/>
        <end position="177"/>
    </location>
</feature>
<dbReference type="EMBL" id="JAGILA010000002">
    <property type="protein sequence ID" value="MBP2235332.1"/>
    <property type="molecule type" value="Genomic_DNA"/>
</dbReference>
<reference evidence="4 5" key="1">
    <citation type="submission" date="2021-03" db="EMBL/GenBank/DDBJ databases">
        <title>Genomic Encyclopedia of Type Strains, Phase IV (KMG-IV): sequencing the most valuable type-strain genomes for metagenomic binning, comparative biology and taxonomic classification.</title>
        <authorList>
            <person name="Goeker M."/>
        </authorList>
    </citation>
    <scope>NUCLEOTIDE SEQUENCE [LARGE SCALE GENOMIC DNA]</scope>
    <source>
        <strain evidence="4 5">DSM 13372</strain>
    </source>
</reference>
<dbReference type="InterPro" id="IPR051324">
    <property type="entry name" value="Stress/Tellurium_Resist"/>
</dbReference>
<dbReference type="PANTHER" id="PTHR32097:SF3">
    <property type="entry name" value="TELLURITE RESISTANCE PROTEIN"/>
    <property type="match status" value="1"/>
</dbReference>
<protein>
    <submittedName>
        <fullName evidence="4">Tellurite resistance protein TerA</fullName>
    </submittedName>
</protein>
<dbReference type="RefSeq" id="WP_209601547.1">
    <property type="nucleotide sequence ID" value="NZ_JAGILA010000002.1"/>
</dbReference>
<name>A0ABS4QXF9_9HYPH</name>
<keyword evidence="1" id="KW-0778">Tellurium resistance</keyword>
<dbReference type="InterPro" id="IPR003325">
    <property type="entry name" value="TerD"/>
</dbReference>
<dbReference type="Proteomes" id="UP000730739">
    <property type="component" value="Unassembled WGS sequence"/>
</dbReference>
<evidence type="ECO:0000259" key="3">
    <source>
        <dbReference type="Pfam" id="PF02342"/>
    </source>
</evidence>
<comment type="caution">
    <text evidence="4">The sequence shown here is derived from an EMBL/GenBank/DDBJ whole genome shotgun (WGS) entry which is preliminary data.</text>
</comment>
<dbReference type="InterPro" id="IPR017115">
    <property type="entry name" value="Tellurite_resistance_TerA"/>
</dbReference>
<dbReference type="PIRSF" id="PIRSF037118">
    <property type="entry name" value="Tellurite_resistance_TerA"/>
    <property type="match status" value="1"/>
</dbReference>
<accession>A0ABS4QXF9</accession>
<organism evidence="4 5">
    <name type="scientific">Sinorhizobium kostiense</name>
    <dbReference type="NCBI Taxonomy" id="76747"/>
    <lineage>
        <taxon>Bacteria</taxon>
        <taxon>Pseudomonadati</taxon>
        <taxon>Pseudomonadota</taxon>
        <taxon>Alphaproteobacteria</taxon>
        <taxon>Hyphomicrobiales</taxon>
        <taxon>Rhizobiaceae</taxon>
        <taxon>Sinorhizobium/Ensifer group</taxon>
        <taxon>Sinorhizobium</taxon>
    </lineage>
</organism>
<evidence type="ECO:0000256" key="1">
    <source>
        <dbReference type="ARBA" id="ARBA00022686"/>
    </source>
</evidence>
<dbReference type="CDD" id="cd06974">
    <property type="entry name" value="TerD_like"/>
    <property type="match status" value="2"/>
</dbReference>
<evidence type="ECO:0000313" key="4">
    <source>
        <dbReference type="EMBL" id="MBP2235332.1"/>
    </source>
</evidence>